<reference evidence="1" key="1">
    <citation type="submission" date="2020-06" db="EMBL/GenBank/DDBJ databases">
        <authorList>
            <person name="Li T."/>
            <person name="Hu X."/>
            <person name="Zhang T."/>
            <person name="Song X."/>
            <person name="Zhang H."/>
            <person name="Dai N."/>
            <person name="Sheng W."/>
            <person name="Hou X."/>
            <person name="Wei L."/>
        </authorList>
    </citation>
    <scope>NUCLEOTIDE SEQUENCE</scope>
    <source>
        <strain evidence="1">G01</strain>
        <tissue evidence="1">Leaf</tissue>
    </source>
</reference>
<dbReference type="AlphaFoldDB" id="A0AAW2K6K5"/>
<organism evidence="1">
    <name type="scientific">Sesamum angustifolium</name>
    <dbReference type="NCBI Taxonomy" id="2727405"/>
    <lineage>
        <taxon>Eukaryota</taxon>
        <taxon>Viridiplantae</taxon>
        <taxon>Streptophyta</taxon>
        <taxon>Embryophyta</taxon>
        <taxon>Tracheophyta</taxon>
        <taxon>Spermatophyta</taxon>
        <taxon>Magnoliopsida</taxon>
        <taxon>eudicotyledons</taxon>
        <taxon>Gunneridae</taxon>
        <taxon>Pentapetalae</taxon>
        <taxon>asterids</taxon>
        <taxon>lamiids</taxon>
        <taxon>Lamiales</taxon>
        <taxon>Pedaliaceae</taxon>
        <taxon>Sesamum</taxon>
    </lineage>
</organism>
<reference evidence="1" key="2">
    <citation type="journal article" date="2024" name="Plant">
        <title>Genomic evolution and insights into agronomic trait innovations of Sesamum species.</title>
        <authorList>
            <person name="Miao H."/>
            <person name="Wang L."/>
            <person name="Qu L."/>
            <person name="Liu H."/>
            <person name="Sun Y."/>
            <person name="Le M."/>
            <person name="Wang Q."/>
            <person name="Wei S."/>
            <person name="Zheng Y."/>
            <person name="Lin W."/>
            <person name="Duan Y."/>
            <person name="Cao H."/>
            <person name="Xiong S."/>
            <person name="Wang X."/>
            <person name="Wei L."/>
            <person name="Li C."/>
            <person name="Ma Q."/>
            <person name="Ju M."/>
            <person name="Zhao R."/>
            <person name="Li G."/>
            <person name="Mu C."/>
            <person name="Tian Q."/>
            <person name="Mei H."/>
            <person name="Zhang T."/>
            <person name="Gao T."/>
            <person name="Zhang H."/>
        </authorList>
    </citation>
    <scope>NUCLEOTIDE SEQUENCE</scope>
    <source>
        <strain evidence="1">G01</strain>
    </source>
</reference>
<evidence type="ECO:0000313" key="1">
    <source>
        <dbReference type="EMBL" id="KAL0302269.1"/>
    </source>
</evidence>
<sequence length="127" mass="15117">MWTRSKECEDIVKDSWFGEVEGDTGSRILQRTRRVPEELIRWDMERFGHVRRRVRELEEKLEAYAKDPISSSDNSKRRALRGELDEFLTCEEILWKQGAKHSGFEKGIGTLLTFMHERVLGKEEFYH</sequence>
<protein>
    <submittedName>
        <fullName evidence="1">Uncharacterized protein</fullName>
    </submittedName>
</protein>
<name>A0AAW2K6K5_9LAMI</name>
<accession>A0AAW2K6K5</accession>
<proteinExistence type="predicted"/>
<comment type="caution">
    <text evidence="1">The sequence shown here is derived from an EMBL/GenBank/DDBJ whole genome shotgun (WGS) entry which is preliminary data.</text>
</comment>
<gene>
    <name evidence="1" type="ORF">Sangu_3109800</name>
</gene>
<dbReference type="EMBL" id="JACGWK010000288">
    <property type="protein sequence ID" value="KAL0302269.1"/>
    <property type="molecule type" value="Genomic_DNA"/>
</dbReference>